<evidence type="ECO:0000256" key="2">
    <source>
        <dbReference type="ARBA" id="ARBA00022723"/>
    </source>
</evidence>
<dbReference type="Gene3D" id="3.30.540.10">
    <property type="entry name" value="Fructose-1,6-Bisphosphatase, subunit A, domain 1"/>
    <property type="match status" value="1"/>
</dbReference>
<dbReference type="InterPro" id="IPR000760">
    <property type="entry name" value="Inositol_monophosphatase-like"/>
</dbReference>
<dbReference type="Pfam" id="PF00459">
    <property type="entry name" value="Inositol_P"/>
    <property type="match status" value="1"/>
</dbReference>
<sequence length="163" mass="17525">FYAVSLAIGISKISDVEYGIVKNIPTGDVFVAEKGHGAFLNGKQIQVCDVPPIDMVSSLTLGKNYDRTTLSLAKKNIVRSLGSASLEMCMVAVGGLDFYVLGNEYLRVIDIAASTLIVREAGGVVKNISGDELDMKFTLDERTSVVAACSEDVIRSIIFKSKK</sequence>
<protein>
    <recommendedName>
        <fullName evidence="6">Fructose-bisphosphatase</fullName>
    </recommendedName>
</protein>
<reference evidence="5" key="1">
    <citation type="journal article" date="2014" name="Front. Microbiol.">
        <title>High frequency of phylogenetically diverse reductive dehalogenase-homologous genes in deep subseafloor sedimentary metagenomes.</title>
        <authorList>
            <person name="Kawai M."/>
            <person name="Futagami T."/>
            <person name="Toyoda A."/>
            <person name="Takaki Y."/>
            <person name="Nishi S."/>
            <person name="Hori S."/>
            <person name="Arai W."/>
            <person name="Tsubouchi T."/>
            <person name="Morono Y."/>
            <person name="Uchiyama I."/>
            <person name="Ito T."/>
            <person name="Fujiyama A."/>
            <person name="Inagaki F."/>
            <person name="Takami H."/>
        </authorList>
    </citation>
    <scope>NUCLEOTIDE SEQUENCE</scope>
    <source>
        <strain evidence="5">Expedition CK06-06</strain>
    </source>
</reference>
<comment type="cofactor">
    <cofactor evidence="1">
        <name>Mg(2+)</name>
        <dbReference type="ChEBI" id="CHEBI:18420"/>
    </cofactor>
</comment>
<dbReference type="FunFam" id="3.40.190.80:FF:000020">
    <property type="entry name" value="Fructose-1,6-bisphosphatase/inositol-1-monophosphatase"/>
    <property type="match status" value="1"/>
</dbReference>
<proteinExistence type="predicted"/>
<organism evidence="5">
    <name type="scientific">marine sediment metagenome</name>
    <dbReference type="NCBI Taxonomy" id="412755"/>
    <lineage>
        <taxon>unclassified sequences</taxon>
        <taxon>metagenomes</taxon>
        <taxon>ecological metagenomes</taxon>
    </lineage>
</organism>
<evidence type="ECO:0000256" key="1">
    <source>
        <dbReference type="ARBA" id="ARBA00001946"/>
    </source>
</evidence>
<dbReference type="GO" id="GO:0046872">
    <property type="term" value="F:metal ion binding"/>
    <property type="evidence" value="ECO:0007669"/>
    <property type="project" value="UniProtKB-KW"/>
</dbReference>
<keyword evidence="2" id="KW-0479">Metal-binding</keyword>
<evidence type="ECO:0000313" key="5">
    <source>
        <dbReference type="EMBL" id="GAI19394.1"/>
    </source>
</evidence>
<dbReference type="EMBL" id="BARV01017057">
    <property type="protein sequence ID" value="GAI19394.1"/>
    <property type="molecule type" value="Genomic_DNA"/>
</dbReference>
<keyword evidence="3" id="KW-0378">Hydrolase</keyword>
<comment type="caution">
    <text evidence="5">The sequence shown here is derived from an EMBL/GenBank/DDBJ whole genome shotgun (WGS) entry which is preliminary data.</text>
</comment>
<feature type="non-terminal residue" evidence="5">
    <location>
        <position position="1"/>
    </location>
</feature>
<accession>X1NL29</accession>
<dbReference type="PRINTS" id="PR00377">
    <property type="entry name" value="IMPHPHTASES"/>
</dbReference>
<dbReference type="PANTHER" id="PTHR20854:SF4">
    <property type="entry name" value="INOSITOL-1-MONOPHOSPHATASE-RELATED"/>
    <property type="match status" value="1"/>
</dbReference>
<dbReference type="Gene3D" id="3.40.190.80">
    <property type="match status" value="1"/>
</dbReference>
<evidence type="ECO:0000256" key="4">
    <source>
        <dbReference type="ARBA" id="ARBA00022842"/>
    </source>
</evidence>
<dbReference type="PANTHER" id="PTHR20854">
    <property type="entry name" value="INOSITOL MONOPHOSPHATASE"/>
    <property type="match status" value="1"/>
</dbReference>
<evidence type="ECO:0008006" key="6">
    <source>
        <dbReference type="Google" id="ProtNLM"/>
    </source>
</evidence>
<name>X1NL29_9ZZZZ</name>
<dbReference type="GO" id="GO:0007165">
    <property type="term" value="P:signal transduction"/>
    <property type="evidence" value="ECO:0007669"/>
    <property type="project" value="TreeGrafter"/>
</dbReference>
<dbReference type="GO" id="GO:0008934">
    <property type="term" value="F:inositol monophosphate 1-phosphatase activity"/>
    <property type="evidence" value="ECO:0007669"/>
    <property type="project" value="TreeGrafter"/>
</dbReference>
<evidence type="ECO:0000256" key="3">
    <source>
        <dbReference type="ARBA" id="ARBA00022801"/>
    </source>
</evidence>
<dbReference type="AlphaFoldDB" id="X1NL29"/>
<dbReference type="GO" id="GO:0006020">
    <property type="term" value="P:inositol metabolic process"/>
    <property type="evidence" value="ECO:0007669"/>
    <property type="project" value="TreeGrafter"/>
</dbReference>
<dbReference type="SUPFAM" id="SSF56655">
    <property type="entry name" value="Carbohydrate phosphatase"/>
    <property type="match status" value="1"/>
</dbReference>
<gene>
    <name evidence="5" type="ORF">S06H3_29134</name>
</gene>
<keyword evidence="4" id="KW-0460">Magnesium</keyword>